<dbReference type="SMART" id="SM01012">
    <property type="entry name" value="ANTAR"/>
    <property type="match status" value="1"/>
</dbReference>
<evidence type="ECO:0000313" key="4">
    <source>
        <dbReference type="Proteomes" id="UP000179769"/>
    </source>
</evidence>
<dbReference type="InterPro" id="IPR005561">
    <property type="entry name" value="ANTAR"/>
</dbReference>
<dbReference type="InterPro" id="IPR036388">
    <property type="entry name" value="WH-like_DNA-bd_sf"/>
</dbReference>
<reference evidence="4" key="1">
    <citation type="submission" date="2016-07" db="EMBL/GenBank/DDBJ databases">
        <title>Frankia sp. NRRL B-16219 Genome sequencing.</title>
        <authorList>
            <person name="Ghodhbane-Gtari F."/>
            <person name="Swanson E."/>
            <person name="Gueddou A."/>
            <person name="Louati M."/>
            <person name="Nouioui I."/>
            <person name="Hezbri K."/>
            <person name="Abebe-Akele F."/>
            <person name="Simpson S."/>
            <person name="Morris K."/>
            <person name="Thomas K."/>
            <person name="Gtari M."/>
            <person name="Tisa L.S."/>
        </authorList>
    </citation>
    <scope>NUCLEOTIDE SEQUENCE [LARGE SCALE GENOMIC DNA]</scope>
    <source>
        <strain evidence="4">NRRL B-16219</strain>
    </source>
</reference>
<dbReference type="Proteomes" id="UP000179769">
    <property type="component" value="Unassembled WGS sequence"/>
</dbReference>
<dbReference type="Pfam" id="PF03861">
    <property type="entry name" value="ANTAR"/>
    <property type="match status" value="1"/>
</dbReference>
<comment type="caution">
    <text evidence="3">The sequence shown here is derived from an EMBL/GenBank/DDBJ whole genome shotgun (WGS) entry which is preliminary data.</text>
</comment>
<accession>A0A1S1RGJ5</accession>
<dbReference type="AlphaFoldDB" id="A0A1S1RGJ5"/>
<dbReference type="Gene3D" id="1.10.10.10">
    <property type="entry name" value="Winged helix-like DNA-binding domain superfamily/Winged helix DNA-binding domain"/>
    <property type="match status" value="1"/>
</dbReference>
<protein>
    <recommendedName>
        <fullName evidence="2">ANTAR domain-containing protein</fullName>
    </recommendedName>
</protein>
<keyword evidence="4" id="KW-1185">Reference proteome</keyword>
<evidence type="ECO:0000313" key="3">
    <source>
        <dbReference type="EMBL" id="OHV44871.1"/>
    </source>
</evidence>
<dbReference type="GO" id="GO:0003723">
    <property type="term" value="F:RNA binding"/>
    <property type="evidence" value="ECO:0007669"/>
    <property type="project" value="InterPro"/>
</dbReference>
<feature type="domain" description="ANTAR" evidence="2">
    <location>
        <begin position="132"/>
        <end position="186"/>
    </location>
</feature>
<name>A0A1S1RGJ5_9ACTN</name>
<evidence type="ECO:0000256" key="1">
    <source>
        <dbReference type="SAM" id="MobiDB-lite"/>
    </source>
</evidence>
<sequence>MEIIFTLTEELRAIATLSAGTAGSDPTETLTRLAEAVHVAVPSCTAILVAVQLHGRPLTLAVACNEDTTAPTLSSLRLDLSAPAGSEPVAAPLAVIFLSDAESAFDALARDLPPKYAHRATVDTDLTTDPGEATDPRSALDAISLVDRAIGVLVERGLQPDEAATCLQDQATAAAVQVHEAARTVLASVPRPTAGRGPPTPIGIEAERPEY</sequence>
<dbReference type="EMBL" id="MAXA01000015">
    <property type="protein sequence ID" value="OHV44871.1"/>
    <property type="molecule type" value="Genomic_DNA"/>
</dbReference>
<dbReference type="RefSeq" id="WP_071059826.1">
    <property type="nucleotide sequence ID" value="NZ_MAXA01000015.1"/>
</dbReference>
<gene>
    <name evidence="3" type="ORF">BBK14_30560</name>
</gene>
<evidence type="ECO:0000259" key="2">
    <source>
        <dbReference type="SMART" id="SM01012"/>
    </source>
</evidence>
<proteinExistence type="predicted"/>
<organism evidence="3 4">
    <name type="scientific">Parafrankia soli</name>
    <dbReference type="NCBI Taxonomy" id="2599596"/>
    <lineage>
        <taxon>Bacteria</taxon>
        <taxon>Bacillati</taxon>
        <taxon>Actinomycetota</taxon>
        <taxon>Actinomycetes</taxon>
        <taxon>Frankiales</taxon>
        <taxon>Frankiaceae</taxon>
        <taxon>Parafrankia</taxon>
    </lineage>
</organism>
<feature type="region of interest" description="Disordered" evidence="1">
    <location>
        <begin position="190"/>
        <end position="211"/>
    </location>
</feature>